<reference evidence="13 14" key="1">
    <citation type="submission" date="2024-03" db="EMBL/GenBank/DDBJ databases">
        <title>Adaptation during the transition from Ophiocordyceps entomopathogen to insect associate is accompanied by gene loss and intensified selection.</title>
        <authorList>
            <person name="Ward C.M."/>
            <person name="Onetto C.A."/>
            <person name="Borneman A.R."/>
        </authorList>
    </citation>
    <scope>NUCLEOTIDE SEQUENCE [LARGE SCALE GENOMIC DNA]</scope>
    <source>
        <strain evidence="13">AWRI1</strain>
        <tissue evidence="13">Single Adult Female</tissue>
    </source>
</reference>
<evidence type="ECO:0000256" key="4">
    <source>
        <dbReference type="ARBA" id="ARBA00023015"/>
    </source>
</evidence>
<accession>A0AAN9Y1L9</accession>
<keyword evidence="9" id="KW-0175">Coiled coil</keyword>
<dbReference type="AlphaFoldDB" id="A0AAN9Y1L9"/>
<dbReference type="Pfam" id="PF11265">
    <property type="entry name" value="Med25_VWA"/>
    <property type="match status" value="1"/>
</dbReference>
<organism evidence="13 14">
    <name type="scientific">Parthenolecanium corni</name>
    <dbReference type="NCBI Taxonomy" id="536013"/>
    <lineage>
        <taxon>Eukaryota</taxon>
        <taxon>Metazoa</taxon>
        <taxon>Ecdysozoa</taxon>
        <taxon>Arthropoda</taxon>
        <taxon>Hexapoda</taxon>
        <taxon>Insecta</taxon>
        <taxon>Pterygota</taxon>
        <taxon>Neoptera</taxon>
        <taxon>Paraneoptera</taxon>
        <taxon>Hemiptera</taxon>
        <taxon>Sternorrhyncha</taxon>
        <taxon>Coccoidea</taxon>
        <taxon>Coccidae</taxon>
        <taxon>Parthenolecanium</taxon>
    </lineage>
</organism>
<evidence type="ECO:0000256" key="6">
    <source>
        <dbReference type="ARBA" id="ARBA00023163"/>
    </source>
</evidence>
<evidence type="ECO:0000259" key="12">
    <source>
        <dbReference type="Pfam" id="PF11265"/>
    </source>
</evidence>
<dbReference type="GO" id="GO:0005667">
    <property type="term" value="C:transcription regulator complex"/>
    <property type="evidence" value="ECO:0007669"/>
    <property type="project" value="TreeGrafter"/>
</dbReference>
<feature type="compositionally biased region" description="Pro residues" evidence="10">
    <location>
        <begin position="228"/>
        <end position="240"/>
    </location>
</feature>
<feature type="compositionally biased region" description="Low complexity" evidence="10">
    <location>
        <begin position="371"/>
        <end position="393"/>
    </location>
</feature>
<feature type="region of interest" description="Disordered" evidence="10">
    <location>
        <begin position="883"/>
        <end position="923"/>
    </location>
</feature>
<sequence>MVAMQNGDPELQADVVFIIEATSMNGTYINELKSGYITPILEYFNQGPIENNENSCENRNCLYTIILYHSVDIRPKPCCRTLAQERDPHIILSEIEKIKLIGGKTQANANVVEGLATCLQFFDDVKKTRENSQKFCILICSSPPFNINVMENEKYAGNNLEQLAALFCERRILVSILSPRKMPALFELYDKTGGDLTHALNKSYSKNSRHLILLNGFSLKERAISPSAIPPTHGPLPSPKSNPINIGSPTPAQPYRQSNAPPTSGQVQHSNVDQKPQQSQSQQAQQAPPQQVQTSQQPQQVVQQPQQPQLQQPQAPPQQQQQQVVPPQQQPQIPQPSQMQQLSQSIAPLQLQQQSSTPQQQQQQQPPPPQMLQQQMQHPGQTPQQILAQQQQQLNSGGPRAQMTGIPPGFFPKGLQQGNRWQVPPTTQRAFPTSTQSPSALITQLQAPSSTMLTQFPKFDAGTKFGNLPETDKTEYTCVTPTARRAACVALQSAHCTGPPMSQQGVPVMNQQPTNQQMHQQQFQHQIQQQLQQQQQQQQQQQLQQQLQQQQQQHQQQQQQQQQPQMRMVGQGQMNQQMTQPLVNPNVTSAPVGKSDAGHIWQGILEWQDRSKSSSDGIKQVQCLVSVNNKDNEFDLKAEHWPPKLSMQLLPKQLISNIGNAYLKNSTSVLFNISPGESAESLTKVMTTGYAGCVQFNNTSAQVCDLKVLILLYTPDKKVYLGFIPKDQSGFVDRLRSLIQQRKIVSNQQRQTQMPPGHMQGQAVPFGGGMMQTGSIMSQLNPTPNHMGGLMPGDMVPNQVAMMPNPNKTTMMHLGPSAVNIPQQNNLALRTNSGIMGDQLARQQNLAKMQQLRMQLNAAQLQEINYQKHEVQQPQYGRHQMVNLQQGPPQGQPPQPNRSHPSAVPPSQPAAQFDDPSYDFLNH</sequence>
<feature type="region of interest" description="Disordered" evidence="10">
    <location>
        <begin position="225"/>
        <end position="420"/>
    </location>
</feature>
<feature type="domain" description="Mediator complex subunit Med25 PTOV" evidence="11">
    <location>
        <begin position="599"/>
        <end position="743"/>
    </location>
</feature>
<dbReference type="InterPro" id="IPR038196">
    <property type="entry name" value="Med25_PTOV_sf"/>
</dbReference>
<dbReference type="InterPro" id="IPR021394">
    <property type="entry name" value="Med25_PTOV"/>
</dbReference>
<dbReference type="GO" id="GO:0016592">
    <property type="term" value="C:mediator complex"/>
    <property type="evidence" value="ECO:0007669"/>
    <property type="project" value="TreeGrafter"/>
</dbReference>
<feature type="region of interest" description="Disordered" evidence="10">
    <location>
        <begin position="501"/>
        <end position="523"/>
    </location>
</feature>
<dbReference type="PANTHER" id="PTHR12433">
    <property type="entry name" value="MEDIATOR OF RNA POLYMERASE II TRANSCRIPTION SUBUNIT 25"/>
    <property type="match status" value="1"/>
</dbReference>
<comment type="caution">
    <text evidence="13">The sequence shown here is derived from an EMBL/GenBank/DDBJ whole genome shotgun (WGS) entry which is preliminary data.</text>
</comment>
<feature type="domain" description="Mediator of RNA polymerase II transcription subunit 25 von Willebrand factor type A" evidence="12">
    <location>
        <begin position="11"/>
        <end position="217"/>
    </location>
</feature>
<gene>
    <name evidence="13" type="ORF">V9T40_013802</name>
</gene>
<feature type="compositionally biased region" description="Low complexity" evidence="10">
    <location>
        <begin position="274"/>
        <end position="364"/>
    </location>
</feature>
<keyword evidence="14" id="KW-1185">Reference proteome</keyword>
<dbReference type="GO" id="GO:0045944">
    <property type="term" value="P:positive regulation of transcription by RNA polymerase II"/>
    <property type="evidence" value="ECO:0007669"/>
    <property type="project" value="TreeGrafter"/>
</dbReference>
<evidence type="ECO:0000256" key="10">
    <source>
        <dbReference type="SAM" id="MobiDB-lite"/>
    </source>
</evidence>
<keyword evidence="7" id="KW-0539">Nucleus</keyword>
<evidence type="ECO:0000313" key="13">
    <source>
        <dbReference type="EMBL" id="KAK7582357.1"/>
    </source>
</evidence>
<evidence type="ECO:0000256" key="7">
    <source>
        <dbReference type="ARBA" id="ARBA00023242"/>
    </source>
</evidence>
<feature type="coiled-coil region" evidence="9">
    <location>
        <begin position="524"/>
        <end position="560"/>
    </location>
</feature>
<keyword evidence="6" id="KW-0804">Transcription</keyword>
<feature type="compositionally biased region" description="Polar residues" evidence="10">
    <location>
        <begin position="241"/>
        <end position="273"/>
    </location>
</feature>
<keyword evidence="5" id="KW-0010">Activator</keyword>
<evidence type="ECO:0000313" key="14">
    <source>
        <dbReference type="Proteomes" id="UP001367676"/>
    </source>
</evidence>
<proteinExistence type="inferred from homology"/>
<evidence type="ECO:0000256" key="8">
    <source>
        <dbReference type="ARBA" id="ARBA00031958"/>
    </source>
</evidence>
<dbReference type="Pfam" id="PF11232">
    <property type="entry name" value="Med25"/>
    <property type="match status" value="1"/>
</dbReference>
<keyword evidence="4" id="KW-0805">Transcription regulation</keyword>
<evidence type="ECO:0000256" key="1">
    <source>
        <dbReference type="ARBA" id="ARBA00004123"/>
    </source>
</evidence>
<protein>
    <recommendedName>
        <fullName evidence="3">Mediator of RNA polymerase II transcription subunit 25</fullName>
    </recommendedName>
    <alternativeName>
        <fullName evidence="8">Mediator complex subunit 25</fullName>
    </alternativeName>
</protein>
<comment type="similarity">
    <text evidence="2">Belongs to the Mediator complex subunit 25 family.</text>
</comment>
<evidence type="ECO:0000256" key="3">
    <source>
        <dbReference type="ARBA" id="ARBA00019694"/>
    </source>
</evidence>
<evidence type="ECO:0000259" key="11">
    <source>
        <dbReference type="Pfam" id="PF11232"/>
    </source>
</evidence>
<dbReference type="PANTHER" id="PTHR12433:SF11">
    <property type="entry name" value="MEDIATOR OF RNA POLYMERASE II TRANSCRIPTION SUBUNIT 25"/>
    <property type="match status" value="1"/>
</dbReference>
<dbReference type="InterPro" id="IPR021419">
    <property type="entry name" value="Mediator_Med25_VWA"/>
</dbReference>
<comment type="subcellular location">
    <subcellularLocation>
        <location evidence="1">Nucleus</location>
    </subcellularLocation>
</comment>
<evidence type="ECO:0000256" key="9">
    <source>
        <dbReference type="SAM" id="Coils"/>
    </source>
</evidence>
<evidence type="ECO:0000256" key="2">
    <source>
        <dbReference type="ARBA" id="ARBA00009102"/>
    </source>
</evidence>
<dbReference type="Gene3D" id="2.40.290.30">
    <property type="entry name" value="Mediator complex subunit 25, ACID domain"/>
    <property type="match status" value="1"/>
</dbReference>
<feature type="compositionally biased region" description="Polar residues" evidence="10">
    <location>
        <begin position="501"/>
        <end position="515"/>
    </location>
</feature>
<dbReference type="Proteomes" id="UP001367676">
    <property type="component" value="Unassembled WGS sequence"/>
</dbReference>
<name>A0AAN9Y1L9_9HEMI</name>
<evidence type="ECO:0000256" key="5">
    <source>
        <dbReference type="ARBA" id="ARBA00023159"/>
    </source>
</evidence>
<dbReference type="EMBL" id="JBBCAQ010000033">
    <property type="protein sequence ID" value="KAK7582357.1"/>
    <property type="molecule type" value="Genomic_DNA"/>
</dbReference>